<gene>
    <name evidence="4" type="ORF">EUGRSUZ_C02375</name>
</gene>
<dbReference type="EMBL" id="KK198755">
    <property type="protein sequence ID" value="KCW80999.1"/>
    <property type="molecule type" value="Genomic_DNA"/>
</dbReference>
<keyword evidence="3" id="KW-0012">Acyltransferase</keyword>
<dbReference type="Gene3D" id="3.30.559.10">
    <property type="entry name" value="Chloramphenicol acetyltransferase-like domain"/>
    <property type="match status" value="2"/>
</dbReference>
<protein>
    <recommendedName>
        <fullName evidence="5">Salutaridinol 7-O-acetyltransferase</fullName>
    </recommendedName>
</protein>
<comment type="similarity">
    <text evidence="1">Belongs to the plant acyltransferase family.</text>
</comment>
<dbReference type="Pfam" id="PF02458">
    <property type="entry name" value="Transferase"/>
    <property type="match status" value="2"/>
</dbReference>
<evidence type="ECO:0000256" key="3">
    <source>
        <dbReference type="ARBA" id="ARBA00023315"/>
    </source>
</evidence>
<dbReference type="InParanoid" id="A0A059CS26"/>
<dbReference type="STRING" id="71139.A0A059CS26"/>
<evidence type="ECO:0000313" key="4">
    <source>
        <dbReference type="EMBL" id="KCW80999.1"/>
    </source>
</evidence>
<dbReference type="PANTHER" id="PTHR31623:SF79">
    <property type="entry name" value="SALUTARIDINOL 7-O-ACETYLTRANSFERASE"/>
    <property type="match status" value="1"/>
</dbReference>
<dbReference type="OMA" id="DCGSIRI"/>
<dbReference type="Gramene" id="KCW80999">
    <property type="protein sequence ID" value="KCW80999"/>
    <property type="gene ID" value="EUGRSUZ_C02375"/>
</dbReference>
<accession>A0A059CS26</accession>
<evidence type="ECO:0000256" key="2">
    <source>
        <dbReference type="ARBA" id="ARBA00022679"/>
    </source>
</evidence>
<dbReference type="eggNOG" id="ENOG502RKRN">
    <property type="taxonomic scope" value="Eukaryota"/>
</dbReference>
<sequence length="380" mass="41732">MATKVKVVSTETIKPSSPTPPHLRNFNFCLLDQLAPPFYVPVVLFYSAPDEKAAPDSASVSGNLETSLAQVLSLFYPLGGRVKGNAGIDCDDEGALYLEAKAHFELSKVLSYPDIDQLQQFLPFSPYRVSTNNEDQVIKGVQANFFDCGSIRIGICISHKIANGALVSAFLNAWSAIANNGIDSKASLITPFLKASELFQPKDINFQIPSRVISREKLSTKRARFSGANPTRVGAVTALIWKSALEAARKRPDVAPLMEANKGVKLQDFAGILRNSIRAINGQYMSALQGQKGLGKACESLMAAQKLVASSPGEIELYRFISWARFSFYRADFGWERPAWVCTTSTRCGDGIEAWITLAEHDMIEFEHNDELLQFVSPNP</sequence>
<dbReference type="AlphaFoldDB" id="A0A059CS26"/>
<reference evidence="4" key="1">
    <citation type="submission" date="2013-07" db="EMBL/GenBank/DDBJ databases">
        <title>The genome of Eucalyptus grandis.</title>
        <authorList>
            <person name="Schmutz J."/>
            <person name="Hayes R."/>
            <person name="Myburg A."/>
            <person name="Tuskan G."/>
            <person name="Grattapaglia D."/>
            <person name="Rokhsar D.S."/>
        </authorList>
    </citation>
    <scope>NUCLEOTIDE SEQUENCE</scope>
    <source>
        <tissue evidence="4">Leaf extractions</tissue>
    </source>
</reference>
<dbReference type="PANTHER" id="PTHR31623">
    <property type="entry name" value="F21J9.9"/>
    <property type="match status" value="1"/>
</dbReference>
<proteinExistence type="inferred from homology"/>
<keyword evidence="2" id="KW-0808">Transferase</keyword>
<dbReference type="InterPro" id="IPR023213">
    <property type="entry name" value="CAT-like_dom_sf"/>
</dbReference>
<organism evidence="4">
    <name type="scientific">Eucalyptus grandis</name>
    <name type="common">Flooded gum</name>
    <dbReference type="NCBI Taxonomy" id="71139"/>
    <lineage>
        <taxon>Eukaryota</taxon>
        <taxon>Viridiplantae</taxon>
        <taxon>Streptophyta</taxon>
        <taxon>Embryophyta</taxon>
        <taxon>Tracheophyta</taxon>
        <taxon>Spermatophyta</taxon>
        <taxon>Magnoliopsida</taxon>
        <taxon>eudicotyledons</taxon>
        <taxon>Gunneridae</taxon>
        <taxon>Pentapetalae</taxon>
        <taxon>rosids</taxon>
        <taxon>malvids</taxon>
        <taxon>Myrtales</taxon>
        <taxon>Myrtaceae</taxon>
        <taxon>Myrtoideae</taxon>
        <taxon>Eucalypteae</taxon>
        <taxon>Eucalyptus</taxon>
    </lineage>
</organism>
<evidence type="ECO:0000256" key="1">
    <source>
        <dbReference type="ARBA" id="ARBA00009861"/>
    </source>
</evidence>
<name>A0A059CS26_EUCGR</name>
<evidence type="ECO:0008006" key="5">
    <source>
        <dbReference type="Google" id="ProtNLM"/>
    </source>
</evidence>
<dbReference type="GO" id="GO:0016746">
    <property type="term" value="F:acyltransferase activity"/>
    <property type="evidence" value="ECO:0007669"/>
    <property type="project" value="UniProtKB-KW"/>
</dbReference>